<proteinExistence type="inferred from homology"/>
<dbReference type="PANTHER" id="PTHR47951:SF7">
    <property type="entry name" value="FLAVONOID 3',5'-HYDROXYLASE-LIKE ISOFORM X1"/>
    <property type="match status" value="1"/>
</dbReference>
<dbReference type="Proteomes" id="UP001172457">
    <property type="component" value="Chromosome 8"/>
</dbReference>
<dbReference type="InterPro" id="IPR017972">
    <property type="entry name" value="Cyt_P450_CS"/>
</dbReference>
<dbReference type="GO" id="GO:0005506">
    <property type="term" value="F:iron ion binding"/>
    <property type="evidence" value="ECO:0007669"/>
    <property type="project" value="InterPro"/>
</dbReference>
<dbReference type="GO" id="GO:0020037">
    <property type="term" value="F:heme binding"/>
    <property type="evidence" value="ECO:0007669"/>
    <property type="project" value="InterPro"/>
</dbReference>
<dbReference type="AlphaFoldDB" id="A0AA38W3E6"/>
<protein>
    <recommendedName>
        <fullName evidence="13">Cytochrome P450</fullName>
    </recommendedName>
</protein>
<sequence length="533" mass="60138">MTELNSQASWFWQVIMISNMIKDHLIPHLLFGTIILLLMILAASWLHHTSSHTEPSLPPGPRSLPIVGYLPFLDPNLHTQFTDMAQTYGPIFTVRVGSMVNIVINTPELAKVVVRDQDETFANRILTVAGSIGSHGGQDIACSNYNANLRNLRKLLVHEALSNKNLKECSGFRRDAVRKMIRNVHGKMGSAIKLNEVVFSTEAEVVTRMMWDNSSNGNDDRVVAELHTLIPEINEILGQPNVSDVFPSLARFDLQGVGRHMKRCITKLERILTSIIDDRIESNFKKREDAVGVKKDFLQILLELKDQKDATSINITQMKALLVDIVIGGTDTTMIVVEWAMTEIMKNDSVMKRVQEELVEVVGLNNNVNESHLPKLEYLEATIKETLRLYPPGPLLIPRSPSQTCTVGGYTIPKGCTIFLNVWSIHRDPRYWDNPLEFNPDRFFKYKGTNKYDFSGNNLKFIPFGSGRRSCPGIPLAMKMQMYILASLLHSFSWSLPKGEEHDLSHKTGIALIKRKPLVVIPSQRLPNASLYM</sequence>
<keyword evidence="7 9" id="KW-0503">Monooxygenase</keyword>
<dbReference type="PRINTS" id="PR00385">
    <property type="entry name" value="P450"/>
</dbReference>
<feature type="binding site" description="axial binding residue" evidence="8">
    <location>
        <position position="471"/>
    </location>
    <ligand>
        <name>heme</name>
        <dbReference type="ChEBI" id="CHEBI:30413"/>
    </ligand>
    <ligandPart>
        <name>Fe</name>
        <dbReference type="ChEBI" id="CHEBI:18248"/>
    </ligandPart>
</feature>
<keyword evidence="3 8" id="KW-0349">Heme</keyword>
<dbReference type="PROSITE" id="PS00086">
    <property type="entry name" value="CYTOCHROME_P450"/>
    <property type="match status" value="1"/>
</dbReference>
<dbReference type="InterPro" id="IPR001128">
    <property type="entry name" value="Cyt_P450"/>
</dbReference>
<dbReference type="GO" id="GO:0016705">
    <property type="term" value="F:oxidoreductase activity, acting on paired donors, with incorporation or reduction of molecular oxygen"/>
    <property type="evidence" value="ECO:0007669"/>
    <property type="project" value="InterPro"/>
</dbReference>
<name>A0AA38W3E6_9ASTR</name>
<evidence type="ECO:0000256" key="3">
    <source>
        <dbReference type="ARBA" id="ARBA00022617"/>
    </source>
</evidence>
<dbReference type="PANTHER" id="PTHR47951">
    <property type="entry name" value="OS08G0547900 PROTEIN"/>
    <property type="match status" value="1"/>
</dbReference>
<keyword evidence="5 9" id="KW-0560">Oxidoreductase</keyword>
<evidence type="ECO:0000313" key="12">
    <source>
        <dbReference type="Proteomes" id="UP001172457"/>
    </source>
</evidence>
<keyword evidence="10" id="KW-0472">Membrane</keyword>
<evidence type="ECO:0000256" key="1">
    <source>
        <dbReference type="ARBA" id="ARBA00001971"/>
    </source>
</evidence>
<evidence type="ECO:0000256" key="5">
    <source>
        <dbReference type="ARBA" id="ARBA00023002"/>
    </source>
</evidence>
<dbReference type="FunFam" id="1.10.630.10:FF:000126">
    <property type="entry name" value="Predicted protein"/>
    <property type="match status" value="1"/>
</dbReference>
<feature type="transmembrane region" description="Helical" evidence="10">
    <location>
        <begin position="25"/>
        <end position="46"/>
    </location>
</feature>
<evidence type="ECO:0008006" key="13">
    <source>
        <dbReference type="Google" id="ProtNLM"/>
    </source>
</evidence>
<dbReference type="PRINTS" id="PR00463">
    <property type="entry name" value="EP450I"/>
</dbReference>
<evidence type="ECO:0000256" key="8">
    <source>
        <dbReference type="PIRSR" id="PIRSR602401-1"/>
    </source>
</evidence>
<dbReference type="Gene3D" id="1.10.630.10">
    <property type="entry name" value="Cytochrome P450"/>
    <property type="match status" value="1"/>
</dbReference>
<dbReference type="InterPro" id="IPR036396">
    <property type="entry name" value="Cyt_P450_sf"/>
</dbReference>
<dbReference type="GO" id="GO:0004497">
    <property type="term" value="F:monooxygenase activity"/>
    <property type="evidence" value="ECO:0007669"/>
    <property type="project" value="UniProtKB-KW"/>
</dbReference>
<accession>A0AA38W3E6</accession>
<comment type="cofactor">
    <cofactor evidence="1 8">
        <name>heme</name>
        <dbReference type="ChEBI" id="CHEBI:30413"/>
    </cofactor>
</comment>
<evidence type="ECO:0000256" key="7">
    <source>
        <dbReference type="ARBA" id="ARBA00023033"/>
    </source>
</evidence>
<keyword evidence="10" id="KW-1133">Transmembrane helix</keyword>
<dbReference type="SUPFAM" id="SSF48264">
    <property type="entry name" value="Cytochrome P450"/>
    <property type="match status" value="1"/>
</dbReference>
<evidence type="ECO:0000256" key="10">
    <source>
        <dbReference type="SAM" id="Phobius"/>
    </source>
</evidence>
<dbReference type="EMBL" id="JARYMX010000008">
    <property type="protein sequence ID" value="KAJ9537275.1"/>
    <property type="molecule type" value="Genomic_DNA"/>
</dbReference>
<gene>
    <name evidence="11" type="ORF">OSB04_030008</name>
</gene>
<comment type="similarity">
    <text evidence="2 9">Belongs to the cytochrome P450 family.</text>
</comment>
<keyword evidence="6 8" id="KW-0408">Iron</keyword>
<evidence type="ECO:0000313" key="11">
    <source>
        <dbReference type="EMBL" id="KAJ9537275.1"/>
    </source>
</evidence>
<keyword evidence="4 8" id="KW-0479">Metal-binding</keyword>
<evidence type="ECO:0000256" key="2">
    <source>
        <dbReference type="ARBA" id="ARBA00010617"/>
    </source>
</evidence>
<evidence type="ECO:0000256" key="4">
    <source>
        <dbReference type="ARBA" id="ARBA00022723"/>
    </source>
</evidence>
<evidence type="ECO:0000256" key="9">
    <source>
        <dbReference type="RuleBase" id="RU000461"/>
    </source>
</evidence>
<comment type="caution">
    <text evidence="11">The sequence shown here is derived from an EMBL/GenBank/DDBJ whole genome shotgun (WGS) entry which is preliminary data.</text>
</comment>
<reference evidence="11" key="1">
    <citation type="submission" date="2023-03" db="EMBL/GenBank/DDBJ databases">
        <title>Chromosome-scale reference genome and RAD-based genetic map of yellow starthistle (Centaurea solstitialis) reveal putative structural variation and QTLs associated with invader traits.</title>
        <authorList>
            <person name="Reatini B."/>
            <person name="Cang F.A."/>
            <person name="Jiang Q."/>
            <person name="Mckibben M.T.W."/>
            <person name="Barker M.S."/>
            <person name="Rieseberg L.H."/>
            <person name="Dlugosch K.M."/>
        </authorList>
    </citation>
    <scope>NUCLEOTIDE SEQUENCE</scope>
    <source>
        <strain evidence="11">CAN-66</strain>
        <tissue evidence="11">Leaf</tissue>
    </source>
</reference>
<organism evidence="11 12">
    <name type="scientific">Centaurea solstitialis</name>
    <name type="common">yellow star-thistle</name>
    <dbReference type="NCBI Taxonomy" id="347529"/>
    <lineage>
        <taxon>Eukaryota</taxon>
        <taxon>Viridiplantae</taxon>
        <taxon>Streptophyta</taxon>
        <taxon>Embryophyta</taxon>
        <taxon>Tracheophyta</taxon>
        <taxon>Spermatophyta</taxon>
        <taxon>Magnoliopsida</taxon>
        <taxon>eudicotyledons</taxon>
        <taxon>Gunneridae</taxon>
        <taxon>Pentapetalae</taxon>
        <taxon>asterids</taxon>
        <taxon>campanulids</taxon>
        <taxon>Asterales</taxon>
        <taxon>Asteraceae</taxon>
        <taxon>Carduoideae</taxon>
        <taxon>Cardueae</taxon>
        <taxon>Centaureinae</taxon>
        <taxon>Centaurea</taxon>
    </lineage>
</organism>
<keyword evidence="12" id="KW-1185">Reference proteome</keyword>
<dbReference type="Pfam" id="PF00067">
    <property type="entry name" value="p450"/>
    <property type="match status" value="1"/>
</dbReference>
<evidence type="ECO:0000256" key="6">
    <source>
        <dbReference type="ARBA" id="ARBA00023004"/>
    </source>
</evidence>
<keyword evidence="10" id="KW-0812">Transmembrane</keyword>
<dbReference type="InterPro" id="IPR002401">
    <property type="entry name" value="Cyt_P450_E_grp-I"/>
</dbReference>